<dbReference type="Pfam" id="PF17919">
    <property type="entry name" value="RT_RNaseH_2"/>
    <property type="match status" value="1"/>
</dbReference>
<evidence type="ECO:0000259" key="9">
    <source>
        <dbReference type="PROSITE" id="PS50878"/>
    </source>
</evidence>
<dbReference type="GO" id="GO:0008233">
    <property type="term" value="F:peptidase activity"/>
    <property type="evidence" value="ECO:0007669"/>
    <property type="project" value="UniProtKB-KW"/>
</dbReference>
<keyword evidence="3" id="KW-0808">Transferase</keyword>
<evidence type="ECO:0000256" key="5">
    <source>
        <dbReference type="ARBA" id="ARBA00022722"/>
    </source>
</evidence>
<keyword evidence="6" id="KW-0255">Endonuclease</keyword>
<evidence type="ECO:0000313" key="10">
    <source>
        <dbReference type="EMBL" id="RXV59656.1"/>
    </source>
</evidence>
<dbReference type="EMBL" id="QZFR01000185">
    <property type="protein sequence ID" value="RXV59656.1"/>
    <property type="molecule type" value="Genomic_DNA"/>
</dbReference>
<keyword evidence="5" id="KW-0540">Nuclease</keyword>
<dbReference type="FunFam" id="3.10.10.10:FF:000007">
    <property type="entry name" value="Retrovirus-related Pol polyprotein from transposon 17.6-like Protein"/>
    <property type="match status" value="1"/>
</dbReference>
<dbReference type="CDD" id="cd01647">
    <property type="entry name" value="RT_LTR"/>
    <property type="match status" value="1"/>
</dbReference>
<dbReference type="InterPro" id="IPR053134">
    <property type="entry name" value="RNA-dir_DNA_polymerase"/>
</dbReference>
<feature type="domain" description="Reverse transcriptase" evidence="9">
    <location>
        <begin position="57"/>
        <end position="236"/>
    </location>
</feature>
<feature type="non-terminal residue" evidence="10">
    <location>
        <position position="365"/>
    </location>
</feature>
<keyword evidence="7" id="KW-0378">Hydrolase</keyword>
<evidence type="ECO:0000256" key="3">
    <source>
        <dbReference type="ARBA" id="ARBA00022679"/>
    </source>
</evidence>
<feature type="non-terminal residue" evidence="10">
    <location>
        <position position="1"/>
    </location>
</feature>
<evidence type="ECO:0000256" key="1">
    <source>
        <dbReference type="ARBA" id="ARBA00022457"/>
    </source>
</evidence>
<dbReference type="InterPro" id="IPR041577">
    <property type="entry name" value="RT_RNaseH_2"/>
</dbReference>
<evidence type="ECO:0000313" key="11">
    <source>
        <dbReference type="Proteomes" id="UP000289316"/>
    </source>
</evidence>
<dbReference type="InterPro" id="IPR043128">
    <property type="entry name" value="Rev_trsase/Diguanyl_cyclase"/>
</dbReference>
<organism evidence="10 11">
    <name type="scientific">Ligilactobacillus murinus</name>
    <dbReference type="NCBI Taxonomy" id="1622"/>
    <lineage>
        <taxon>Bacteria</taxon>
        <taxon>Bacillati</taxon>
        <taxon>Bacillota</taxon>
        <taxon>Bacilli</taxon>
        <taxon>Lactobacillales</taxon>
        <taxon>Lactobacillaceae</taxon>
        <taxon>Ligilactobacillus</taxon>
    </lineage>
</organism>
<dbReference type="PANTHER" id="PTHR24559">
    <property type="entry name" value="TRANSPOSON TY3-I GAG-POL POLYPROTEIN"/>
    <property type="match status" value="1"/>
</dbReference>
<name>A0A4Q1ZSZ5_9LACO</name>
<dbReference type="AlphaFoldDB" id="A0A4Q1ZSZ5"/>
<sequence>LWKFPEAFLDDLPGLPPDREIEFVIDTYPEALPVSKNPYRMAPIELKELKVQLQELVDKGFIRSSSSPWGAPVLFVKKKDGSLRMCIDYRELNKLTIKNKYPLPRIDDLFDQLQGAKVFSKIDLRSGYYQLKVKDSDIPKTAFRTRYGHYEFLVMSFGLTNAPAAFMDLMNRVFREFLDKFVIVFIDDILIYSRNEADHEEHLRIVLSTLRQQQLYAKLSKCEFWLDKVNFLGHVISAEGISVDPTKIRAVKDWPQPRNVSEVRSFLGLAGYYRKFIKGFSILAKPLTSLTKKDLKYSWTETCEESFQTLKQKLTTAPLLVLPIEGGKFSVYCDASKIGLGCVLMQEGKVVAYASRQLKNYEQNY</sequence>
<evidence type="ECO:0000256" key="6">
    <source>
        <dbReference type="ARBA" id="ARBA00022759"/>
    </source>
</evidence>
<dbReference type="PANTHER" id="PTHR24559:SF444">
    <property type="entry name" value="REVERSE TRANSCRIPTASE DOMAIN-CONTAINING PROTEIN"/>
    <property type="match status" value="1"/>
</dbReference>
<keyword evidence="1" id="KW-0515">Mutator protein</keyword>
<dbReference type="SUPFAM" id="SSF56672">
    <property type="entry name" value="DNA/RNA polymerases"/>
    <property type="match status" value="1"/>
</dbReference>
<protein>
    <recommendedName>
        <fullName evidence="9">Reverse transcriptase domain-containing protein</fullName>
    </recommendedName>
</protein>
<dbReference type="GO" id="GO:0006508">
    <property type="term" value="P:proteolysis"/>
    <property type="evidence" value="ECO:0007669"/>
    <property type="project" value="UniProtKB-KW"/>
</dbReference>
<dbReference type="FunFam" id="3.30.70.270:FF:000020">
    <property type="entry name" value="Transposon Tf2-6 polyprotein-like Protein"/>
    <property type="match status" value="1"/>
</dbReference>
<dbReference type="Proteomes" id="UP000289316">
    <property type="component" value="Unassembled WGS sequence"/>
</dbReference>
<dbReference type="GO" id="GO:0003964">
    <property type="term" value="F:RNA-directed DNA polymerase activity"/>
    <property type="evidence" value="ECO:0007669"/>
    <property type="project" value="UniProtKB-KW"/>
</dbReference>
<keyword evidence="8" id="KW-0695">RNA-directed DNA polymerase</keyword>
<evidence type="ECO:0000256" key="7">
    <source>
        <dbReference type="ARBA" id="ARBA00022801"/>
    </source>
</evidence>
<reference evidence="10 11" key="1">
    <citation type="submission" date="2018-09" db="EMBL/GenBank/DDBJ databases">
        <title>Murine metabolic-syndrome-specific gut microbial biobank.</title>
        <authorList>
            <person name="Liu C."/>
        </authorList>
    </citation>
    <scope>NUCLEOTIDE SEQUENCE [LARGE SCALE GENOMIC DNA]</scope>
    <source>
        <strain evidence="10 11">C-30</strain>
    </source>
</reference>
<evidence type="ECO:0000256" key="4">
    <source>
        <dbReference type="ARBA" id="ARBA00022695"/>
    </source>
</evidence>
<gene>
    <name evidence="10" type="ORF">D6C19_11825</name>
</gene>
<accession>A0A4Q1ZSZ5</accession>
<dbReference type="InterPro" id="IPR000477">
    <property type="entry name" value="RT_dom"/>
</dbReference>
<dbReference type="GO" id="GO:0004519">
    <property type="term" value="F:endonuclease activity"/>
    <property type="evidence" value="ECO:0007669"/>
    <property type="project" value="UniProtKB-KW"/>
</dbReference>
<dbReference type="Pfam" id="PF00078">
    <property type="entry name" value="RVT_1"/>
    <property type="match status" value="1"/>
</dbReference>
<proteinExistence type="predicted"/>
<dbReference type="Gene3D" id="3.10.10.10">
    <property type="entry name" value="HIV Type 1 Reverse Transcriptase, subunit A, domain 1"/>
    <property type="match status" value="1"/>
</dbReference>
<evidence type="ECO:0000256" key="2">
    <source>
        <dbReference type="ARBA" id="ARBA00022670"/>
    </source>
</evidence>
<dbReference type="PROSITE" id="PS50878">
    <property type="entry name" value="RT_POL"/>
    <property type="match status" value="1"/>
</dbReference>
<comment type="caution">
    <text evidence="10">The sequence shown here is derived from an EMBL/GenBank/DDBJ whole genome shotgun (WGS) entry which is preliminary data.</text>
</comment>
<keyword evidence="4" id="KW-0548">Nucleotidyltransferase</keyword>
<dbReference type="RefSeq" id="WP_164978934.1">
    <property type="nucleotide sequence ID" value="NZ_QZFR01000185.1"/>
</dbReference>
<dbReference type="InterPro" id="IPR043502">
    <property type="entry name" value="DNA/RNA_pol_sf"/>
</dbReference>
<evidence type="ECO:0000256" key="8">
    <source>
        <dbReference type="ARBA" id="ARBA00022918"/>
    </source>
</evidence>
<keyword evidence="2" id="KW-0645">Protease</keyword>
<dbReference type="Gene3D" id="3.30.70.270">
    <property type="match status" value="2"/>
</dbReference>